<dbReference type="PANTHER" id="PTHR31263">
    <property type="entry name" value="CELLULASE FAMILY PROTEIN (AFU_ORTHOLOGUE AFUA_5G14560)"/>
    <property type="match status" value="1"/>
</dbReference>
<dbReference type="InterPro" id="IPR035992">
    <property type="entry name" value="Ricin_B-like_lectins"/>
</dbReference>
<feature type="domain" description="Glycoside hydrolase family 5" evidence="6">
    <location>
        <begin position="68"/>
        <end position="198"/>
    </location>
</feature>
<dbReference type="Gene3D" id="3.20.20.80">
    <property type="entry name" value="Glycosidases"/>
    <property type="match status" value="1"/>
</dbReference>
<name>A0A438I8N0_VITVI</name>
<accession>A0A438I8N0</accession>
<organism evidence="7 8">
    <name type="scientific">Vitis vinifera</name>
    <name type="common">Grape</name>
    <dbReference type="NCBI Taxonomy" id="29760"/>
    <lineage>
        <taxon>Eukaryota</taxon>
        <taxon>Viridiplantae</taxon>
        <taxon>Streptophyta</taxon>
        <taxon>Embryophyta</taxon>
        <taxon>Tracheophyta</taxon>
        <taxon>Spermatophyta</taxon>
        <taxon>Magnoliopsida</taxon>
        <taxon>eudicotyledons</taxon>
        <taxon>Gunneridae</taxon>
        <taxon>Pentapetalae</taxon>
        <taxon>rosids</taxon>
        <taxon>Vitales</taxon>
        <taxon>Vitaceae</taxon>
        <taxon>Viteae</taxon>
        <taxon>Vitis</taxon>
    </lineage>
</organism>
<evidence type="ECO:0000256" key="1">
    <source>
        <dbReference type="ARBA" id="ARBA00005641"/>
    </source>
</evidence>
<feature type="signal peptide" evidence="5">
    <location>
        <begin position="1"/>
        <end position="25"/>
    </location>
</feature>
<gene>
    <name evidence="7" type="ORF">CK203_031394</name>
</gene>
<evidence type="ECO:0000313" key="8">
    <source>
        <dbReference type="Proteomes" id="UP000288805"/>
    </source>
</evidence>
<dbReference type="GO" id="GO:0004553">
    <property type="term" value="F:hydrolase activity, hydrolyzing O-glycosyl compounds"/>
    <property type="evidence" value="ECO:0007669"/>
    <property type="project" value="InterPro"/>
</dbReference>
<dbReference type="AlphaFoldDB" id="A0A438I8N0"/>
<comment type="similarity">
    <text evidence="1 4">Belongs to the glycosyl hydrolase 5 (cellulase A) family.</text>
</comment>
<feature type="chain" id="PRO_5019061994" description="Glycoside hydrolase family 5 domain-containing protein" evidence="5">
    <location>
        <begin position="26"/>
        <end position="475"/>
    </location>
</feature>
<dbReference type="GO" id="GO:0000272">
    <property type="term" value="P:polysaccharide catabolic process"/>
    <property type="evidence" value="ECO:0007669"/>
    <property type="project" value="InterPro"/>
</dbReference>
<evidence type="ECO:0000256" key="4">
    <source>
        <dbReference type="RuleBase" id="RU361153"/>
    </source>
</evidence>
<evidence type="ECO:0000256" key="2">
    <source>
        <dbReference type="ARBA" id="ARBA00022801"/>
    </source>
</evidence>
<dbReference type="Proteomes" id="UP000288805">
    <property type="component" value="Unassembled WGS sequence"/>
</dbReference>
<evidence type="ECO:0000256" key="5">
    <source>
        <dbReference type="SAM" id="SignalP"/>
    </source>
</evidence>
<dbReference type="InterPro" id="IPR001547">
    <property type="entry name" value="Glyco_hydro_5"/>
</dbReference>
<comment type="caution">
    <text evidence="7">The sequence shown here is derived from an EMBL/GenBank/DDBJ whole genome shotgun (WGS) entry which is preliminary data.</text>
</comment>
<evidence type="ECO:0000313" key="7">
    <source>
        <dbReference type="EMBL" id="RVW93075.1"/>
    </source>
</evidence>
<reference evidence="7 8" key="1">
    <citation type="journal article" date="2018" name="PLoS Genet.">
        <title>Population sequencing reveals clonal diversity and ancestral inbreeding in the grapevine cultivar Chardonnay.</title>
        <authorList>
            <person name="Roach M.J."/>
            <person name="Johnson D.L."/>
            <person name="Bohlmann J."/>
            <person name="van Vuuren H.J."/>
            <person name="Jones S.J."/>
            <person name="Pretorius I.S."/>
            <person name="Schmidt S.A."/>
            <person name="Borneman A.R."/>
        </authorList>
    </citation>
    <scope>NUCLEOTIDE SEQUENCE [LARGE SCALE GENOMIC DNA]</scope>
    <source>
        <strain evidence="8">cv. Chardonnay</strain>
        <tissue evidence="7">Leaf</tissue>
    </source>
</reference>
<keyword evidence="5" id="KW-0732">Signal</keyword>
<proteinExistence type="inferred from homology"/>
<sequence length="475" mass="52829">MQIQMGRFFFFLSILCLLPLKPVVALPLHTNSRWIVDEDGARVKLACVNWLSHQEAAVAEGLSNHPVDLISKRIASLGFNCVRLTLPLSWPSTSHWPPSLLDNPFRGLACLNPLLAVVSNLADNNMMVILDSHFSEPSFHGNGVFGDQHFNPDLWVKGLTRIATMFSGVPNVVGMSLRNELRCPNQNVKDWYRNWSWYKAIHELTRPIFPPQSTAGIDIHREISVGDALAWIAGWEGWGNQQPQQGVRESGGQHNEGGGVLLQQGWPLMFVSELGVDDNRHLNCFFGLAAELDFDWALWTLEETNGLMNWNSNFFQRISALQSPLQGPDVSRVRPHKIILHPSTGLCILRESLSEPLKLGPCTESEAWGYTPQKILIVKGTYFCLQAVGLGKPAKLSIICTQPGSNWEIISDSKMYLSTKLGDGTTVCLDVDSSSNIVTDACKCLGRDDMCDPGSQWFKVVDSTNITRRPILQIG</sequence>
<dbReference type="InterPro" id="IPR017853">
    <property type="entry name" value="GH"/>
</dbReference>
<dbReference type="SUPFAM" id="SSF51445">
    <property type="entry name" value="(Trans)glycosidases"/>
    <property type="match status" value="1"/>
</dbReference>
<evidence type="ECO:0000256" key="3">
    <source>
        <dbReference type="ARBA" id="ARBA00023295"/>
    </source>
</evidence>
<dbReference type="Pfam" id="PF00150">
    <property type="entry name" value="Cellulase"/>
    <property type="match status" value="1"/>
</dbReference>
<keyword evidence="3 4" id="KW-0326">Glycosidase</keyword>
<dbReference type="SUPFAM" id="SSF50370">
    <property type="entry name" value="Ricin B-like lectins"/>
    <property type="match status" value="1"/>
</dbReference>
<keyword evidence="2 4" id="KW-0378">Hydrolase</keyword>
<protein>
    <recommendedName>
        <fullName evidence="6">Glycoside hydrolase family 5 domain-containing protein</fullName>
    </recommendedName>
</protein>
<dbReference type="PANTHER" id="PTHR31263:SF44">
    <property type="entry name" value="OS04G0481200 PROTEIN"/>
    <property type="match status" value="1"/>
</dbReference>
<dbReference type="EMBL" id="QGNW01000131">
    <property type="protein sequence ID" value="RVW93075.1"/>
    <property type="molecule type" value="Genomic_DNA"/>
</dbReference>
<evidence type="ECO:0000259" key="6">
    <source>
        <dbReference type="Pfam" id="PF00150"/>
    </source>
</evidence>